<dbReference type="Ensembl" id="ENSGGOT00000049821.1">
    <property type="protein sequence ID" value="ENSGGOP00000029148.1"/>
    <property type="gene ID" value="ENSGGOG00000039471.1"/>
</dbReference>
<evidence type="ECO:0000313" key="2">
    <source>
        <dbReference type="Ensembl" id="ENSGGOP00000029148.1"/>
    </source>
</evidence>
<keyword evidence="3" id="KW-1185">Reference proteome</keyword>
<dbReference type="EMBL" id="CABD030079409">
    <property type="status" value="NOT_ANNOTATED_CDS"/>
    <property type="molecule type" value="Genomic_DNA"/>
</dbReference>
<dbReference type="AlphaFoldDB" id="A0A2I2Y2M6"/>
<evidence type="ECO:0000256" key="1">
    <source>
        <dbReference type="SAM" id="Phobius"/>
    </source>
</evidence>
<organism evidence="2 3">
    <name type="scientific">Gorilla gorilla gorilla</name>
    <name type="common">Western lowland gorilla</name>
    <dbReference type="NCBI Taxonomy" id="9595"/>
    <lineage>
        <taxon>Eukaryota</taxon>
        <taxon>Metazoa</taxon>
        <taxon>Chordata</taxon>
        <taxon>Craniata</taxon>
        <taxon>Vertebrata</taxon>
        <taxon>Euteleostomi</taxon>
        <taxon>Mammalia</taxon>
        <taxon>Eutheria</taxon>
        <taxon>Euarchontoglires</taxon>
        <taxon>Primates</taxon>
        <taxon>Haplorrhini</taxon>
        <taxon>Catarrhini</taxon>
        <taxon>Hominidae</taxon>
        <taxon>Gorilla</taxon>
    </lineage>
</organism>
<reference evidence="2" key="3">
    <citation type="submission" date="2025-08" db="UniProtKB">
        <authorList>
            <consortium name="Ensembl"/>
        </authorList>
    </citation>
    <scope>IDENTIFICATION</scope>
</reference>
<evidence type="ECO:0008006" key="4">
    <source>
        <dbReference type="Google" id="ProtNLM"/>
    </source>
</evidence>
<dbReference type="STRING" id="9593.ENSGGOP00000029148"/>
<evidence type="ECO:0000313" key="3">
    <source>
        <dbReference type="Proteomes" id="UP000001519"/>
    </source>
</evidence>
<reference evidence="2" key="4">
    <citation type="submission" date="2025-09" db="UniProtKB">
        <authorList>
            <consortium name="Ensembl"/>
        </authorList>
    </citation>
    <scope>IDENTIFICATION</scope>
</reference>
<keyword evidence="1" id="KW-0812">Transmembrane</keyword>
<sequence>MIGIFHIFMWYFLLVLYMGQIKGAFGTYEPVTYKTGCTLWGIFELTVTTEETSPIKQVLPPEL</sequence>
<dbReference type="EMBL" id="CABD030079408">
    <property type="status" value="NOT_ANNOTATED_CDS"/>
    <property type="molecule type" value="Genomic_DNA"/>
</dbReference>
<name>A0A2I2Y2M6_GORGO</name>
<protein>
    <recommendedName>
        <fullName evidence="4">Membrane spanning 4-domains A13</fullName>
    </recommendedName>
</protein>
<dbReference type="GeneTree" id="ENSGT00390000015662"/>
<feature type="transmembrane region" description="Helical" evidence="1">
    <location>
        <begin position="7"/>
        <end position="25"/>
    </location>
</feature>
<keyword evidence="1" id="KW-1133">Transmembrane helix</keyword>
<keyword evidence="1" id="KW-0472">Membrane</keyword>
<reference evidence="3" key="1">
    <citation type="submission" date="2011-05" db="EMBL/GenBank/DDBJ databases">
        <title>Insights into the evolution of the great apes provided by the gorilla genome.</title>
        <authorList>
            <person name="Scally A."/>
        </authorList>
    </citation>
    <scope>NUCLEOTIDE SEQUENCE [LARGE SCALE GENOMIC DNA]</scope>
</reference>
<accession>A0A2I2Y2M6</accession>
<dbReference type="InParanoid" id="A0A2I2Y2M6"/>
<proteinExistence type="predicted"/>
<dbReference type="Proteomes" id="UP000001519">
    <property type="component" value="Chromosome 11"/>
</dbReference>
<reference evidence="2 3" key="2">
    <citation type="journal article" date="2012" name="Nature">
        <title>Insights into hominid evolution from the gorilla genome sequence.</title>
        <authorList>
            <person name="Scally A."/>
            <person name="Dutheil J.Y."/>
            <person name="Hillier L.W."/>
            <person name="Jordan G.E."/>
            <person name="Goodhead I."/>
            <person name="Herrero J."/>
            <person name="Hobolth A."/>
            <person name="Lappalainen T."/>
            <person name="Mailund T."/>
            <person name="Marques-Bonet T."/>
            <person name="McCarthy S."/>
            <person name="Montgomery S.H."/>
            <person name="Schwalie P.C."/>
            <person name="Tang Y.A."/>
            <person name="Ward M.C."/>
            <person name="Xue Y."/>
            <person name="Yngvadottir B."/>
            <person name="Alkan C."/>
            <person name="Andersen L.N."/>
            <person name="Ayub Q."/>
            <person name="Ball E.V."/>
            <person name="Beal K."/>
            <person name="Bradley B.J."/>
            <person name="Chen Y."/>
            <person name="Clee C.M."/>
            <person name="Fitzgerald S."/>
            <person name="Graves T.A."/>
            <person name="Gu Y."/>
            <person name="Heath P."/>
            <person name="Heger A."/>
            <person name="Karakoc E."/>
            <person name="Kolb-Kokocinski A."/>
            <person name="Laird G.K."/>
            <person name="Lunter G."/>
            <person name="Meader S."/>
            <person name="Mort M."/>
            <person name="Mullikin J.C."/>
            <person name="Munch K."/>
            <person name="O'Connor T.D."/>
            <person name="Phillips A.D."/>
            <person name="Prado-Martinez J."/>
            <person name="Rogers A.S."/>
            <person name="Sajjadian S."/>
            <person name="Schmidt D."/>
            <person name="Shaw K."/>
            <person name="Simpson J.T."/>
            <person name="Stenson P.D."/>
            <person name="Turner D.J."/>
            <person name="Vigilant L."/>
            <person name="Vilella A.J."/>
            <person name="Whitener W."/>
            <person name="Zhu B."/>
            <person name="Cooper D.N."/>
            <person name="de Jong P."/>
            <person name="Dermitzakis E.T."/>
            <person name="Eichler E.E."/>
            <person name="Flicek P."/>
            <person name="Goldman N."/>
            <person name="Mundy N.I."/>
            <person name="Ning Z."/>
            <person name="Odom D.T."/>
            <person name="Ponting C.P."/>
            <person name="Quail M.A."/>
            <person name="Ryder O.A."/>
            <person name="Searle S.M."/>
            <person name="Warren W.C."/>
            <person name="Wilson R.K."/>
            <person name="Schierup M.H."/>
            <person name="Rogers J."/>
            <person name="Tyler-Smith C."/>
            <person name="Durbin R."/>
        </authorList>
    </citation>
    <scope>NUCLEOTIDE SEQUENCE [LARGE SCALE GENOMIC DNA]</scope>
</reference>